<sequence length="738" mass="87591">MPKIDPPDKYTTIKVRLNQISQNSDCLKNIAEAVKNMNILIRHVLFFINAYLLYLYKNNKEFPIIDKPYIRLIFRLFCIKPKRGAAMTKENQILFKAMQKFYEDHFILTNPHHLIDGQSLSYMIGYATTTILTNIENNISMHFINRVRFFVNQNFVDFIPQEIDKMTGATKSELVEKRKELHKKIEQVKKDLIDNNETLVSDPQFHQWIKEIRSKIFPVNYSESYAYDVTVDPQKYLKCMMNMNSELERKELKTFQCLPLRRSPIEKSVTIDTKSVIDLLCENGTKKFYHDNMMENQQSLWDLFFRTKSKLFKRKKYVFDYTITTNGYVASIRFLNKKYLEQNNNTKTKKRVGRTNTAKARRERRISMEDQKDACITVNSLITDYLETDDTDNKTYMNLDISDTTKIVNYLLSEKINNKKVSSQKPTEIKVKQIKGEKKIKEVDPRYEFKYIQDLTGTELEYVKKAKKVYIDPGKIRIITAIDDDDEVYKYTCGQRLMETKRLEYQNKREKFKDYHYITENEERLNKHNAKTCNFEKFMEYVKDRNELDYIQDGEDLDLGLYEVYNNNRIFKKLEWYNVINTKRSEAKMINDLMSKYGKDAVIIIGDWSSNMPIKRISTPGIGLRRLLARHFKVYLMDEYRTSKLNHKTEEENSNLELPDKKRKIRKIHSVLTYKMSNGRMGCINRDINAVKNIRKIVKSILETGERPEKFKRKREEPISVKSFQVVVCEGTNNQIAQ</sequence>
<name>A0A3G5A7C0_9VIRU</name>
<accession>A0A3G5A7C0</accession>
<evidence type="ECO:0000313" key="1">
    <source>
        <dbReference type="EMBL" id="AYV83137.1"/>
    </source>
</evidence>
<dbReference type="EMBL" id="MK072386">
    <property type="protein sequence ID" value="AYV83137.1"/>
    <property type="molecule type" value="Genomic_DNA"/>
</dbReference>
<gene>
    <name evidence="1" type="ORF">Hyperionvirus4_102</name>
</gene>
<organism evidence="1">
    <name type="scientific">Hyperionvirus sp</name>
    <dbReference type="NCBI Taxonomy" id="2487770"/>
    <lineage>
        <taxon>Viruses</taxon>
        <taxon>Varidnaviria</taxon>
        <taxon>Bamfordvirae</taxon>
        <taxon>Nucleocytoviricota</taxon>
        <taxon>Megaviricetes</taxon>
        <taxon>Imitervirales</taxon>
        <taxon>Mimiviridae</taxon>
        <taxon>Klosneuvirinae</taxon>
    </lineage>
</organism>
<protein>
    <submittedName>
        <fullName evidence="1">Uncharacterized protein</fullName>
    </submittedName>
</protein>
<proteinExistence type="predicted"/>
<reference evidence="1" key="1">
    <citation type="submission" date="2018-10" db="EMBL/GenBank/DDBJ databases">
        <title>Hidden diversity of soil giant viruses.</title>
        <authorList>
            <person name="Schulz F."/>
            <person name="Alteio L."/>
            <person name="Goudeau D."/>
            <person name="Ryan E.M."/>
            <person name="Malmstrom R.R."/>
            <person name="Blanchard J."/>
            <person name="Woyke T."/>
        </authorList>
    </citation>
    <scope>NUCLEOTIDE SEQUENCE</scope>
    <source>
        <strain evidence="1">HYV1</strain>
    </source>
</reference>